<evidence type="ECO:0000313" key="1">
    <source>
        <dbReference type="EMBL" id="KAF9648429.1"/>
    </source>
</evidence>
<gene>
    <name evidence="1" type="ORF">BDM02DRAFT_3115473</name>
</gene>
<reference evidence="1" key="1">
    <citation type="submission" date="2019-10" db="EMBL/GenBank/DDBJ databases">
        <authorList>
            <consortium name="DOE Joint Genome Institute"/>
            <person name="Kuo A."/>
            <person name="Miyauchi S."/>
            <person name="Kiss E."/>
            <person name="Drula E."/>
            <person name="Kohler A."/>
            <person name="Sanchez-Garcia M."/>
            <person name="Andreopoulos B."/>
            <person name="Barry K.W."/>
            <person name="Bonito G."/>
            <person name="Buee M."/>
            <person name="Carver A."/>
            <person name="Chen C."/>
            <person name="Cichocki N."/>
            <person name="Clum A."/>
            <person name="Culley D."/>
            <person name="Crous P.W."/>
            <person name="Fauchery L."/>
            <person name="Girlanda M."/>
            <person name="Hayes R."/>
            <person name="Keri Z."/>
            <person name="Labutti K."/>
            <person name="Lipzen A."/>
            <person name="Lombard V."/>
            <person name="Magnuson J."/>
            <person name="Maillard F."/>
            <person name="Morin E."/>
            <person name="Murat C."/>
            <person name="Nolan M."/>
            <person name="Ohm R."/>
            <person name="Pangilinan J."/>
            <person name="Pereira M."/>
            <person name="Perotto S."/>
            <person name="Peter M."/>
            <person name="Riley R."/>
            <person name="Sitrit Y."/>
            <person name="Stielow B."/>
            <person name="Szollosi G."/>
            <person name="Zifcakova L."/>
            <person name="Stursova M."/>
            <person name="Spatafora J.W."/>
            <person name="Tedersoo L."/>
            <person name="Vaario L.-M."/>
            <person name="Yamada A."/>
            <person name="Yan M."/>
            <person name="Wang P."/>
            <person name="Xu J."/>
            <person name="Bruns T."/>
            <person name="Baldrian P."/>
            <person name="Vilgalys R."/>
            <person name="Henrissat B."/>
            <person name="Grigoriev I.V."/>
            <person name="Hibbett D."/>
            <person name="Nagy L.G."/>
            <person name="Martin F.M."/>
        </authorList>
    </citation>
    <scope>NUCLEOTIDE SEQUENCE</scope>
    <source>
        <strain evidence="1">P2</strain>
    </source>
</reference>
<dbReference type="Proteomes" id="UP000886501">
    <property type="component" value="Unassembled WGS sequence"/>
</dbReference>
<proteinExistence type="predicted"/>
<dbReference type="EMBL" id="MU118014">
    <property type="protein sequence ID" value="KAF9648429.1"/>
    <property type="molecule type" value="Genomic_DNA"/>
</dbReference>
<comment type="caution">
    <text evidence="1">The sequence shown here is derived from an EMBL/GenBank/DDBJ whole genome shotgun (WGS) entry which is preliminary data.</text>
</comment>
<protein>
    <submittedName>
        <fullName evidence="1">Uncharacterized protein</fullName>
    </submittedName>
</protein>
<name>A0ACB6ZFS5_THEGA</name>
<keyword evidence="2" id="KW-1185">Reference proteome</keyword>
<organism evidence="1 2">
    <name type="scientific">Thelephora ganbajun</name>
    <name type="common">Ganba fungus</name>
    <dbReference type="NCBI Taxonomy" id="370292"/>
    <lineage>
        <taxon>Eukaryota</taxon>
        <taxon>Fungi</taxon>
        <taxon>Dikarya</taxon>
        <taxon>Basidiomycota</taxon>
        <taxon>Agaricomycotina</taxon>
        <taxon>Agaricomycetes</taxon>
        <taxon>Thelephorales</taxon>
        <taxon>Thelephoraceae</taxon>
        <taxon>Thelephora</taxon>
    </lineage>
</organism>
<accession>A0ACB6ZFS5</accession>
<reference evidence="1" key="2">
    <citation type="journal article" date="2020" name="Nat. Commun.">
        <title>Large-scale genome sequencing of mycorrhizal fungi provides insights into the early evolution of symbiotic traits.</title>
        <authorList>
            <person name="Miyauchi S."/>
            <person name="Kiss E."/>
            <person name="Kuo A."/>
            <person name="Drula E."/>
            <person name="Kohler A."/>
            <person name="Sanchez-Garcia M."/>
            <person name="Morin E."/>
            <person name="Andreopoulos B."/>
            <person name="Barry K.W."/>
            <person name="Bonito G."/>
            <person name="Buee M."/>
            <person name="Carver A."/>
            <person name="Chen C."/>
            <person name="Cichocki N."/>
            <person name="Clum A."/>
            <person name="Culley D."/>
            <person name="Crous P.W."/>
            <person name="Fauchery L."/>
            <person name="Girlanda M."/>
            <person name="Hayes R.D."/>
            <person name="Keri Z."/>
            <person name="LaButti K."/>
            <person name="Lipzen A."/>
            <person name="Lombard V."/>
            <person name="Magnuson J."/>
            <person name="Maillard F."/>
            <person name="Murat C."/>
            <person name="Nolan M."/>
            <person name="Ohm R.A."/>
            <person name="Pangilinan J."/>
            <person name="Pereira M.F."/>
            <person name="Perotto S."/>
            <person name="Peter M."/>
            <person name="Pfister S."/>
            <person name="Riley R."/>
            <person name="Sitrit Y."/>
            <person name="Stielow J.B."/>
            <person name="Szollosi G."/>
            <person name="Zifcakova L."/>
            <person name="Stursova M."/>
            <person name="Spatafora J.W."/>
            <person name="Tedersoo L."/>
            <person name="Vaario L.M."/>
            <person name="Yamada A."/>
            <person name="Yan M."/>
            <person name="Wang P."/>
            <person name="Xu J."/>
            <person name="Bruns T."/>
            <person name="Baldrian P."/>
            <person name="Vilgalys R."/>
            <person name="Dunand C."/>
            <person name="Henrissat B."/>
            <person name="Grigoriev I.V."/>
            <person name="Hibbett D."/>
            <person name="Nagy L.G."/>
            <person name="Martin F.M."/>
        </authorList>
    </citation>
    <scope>NUCLEOTIDE SEQUENCE</scope>
    <source>
        <strain evidence="1">P2</strain>
    </source>
</reference>
<evidence type="ECO:0000313" key="2">
    <source>
        <dbReference type="Proteomes" id="UP000886501"/>
    </source>
</evidence>
<sequence length="63" mass="7137">MRPLLGWFSKSPVNGEGEDHPQPLANVKRLRVFNGLFLLSVPPRLRVSRTMLGLYSSLPRSTF</sequence>